<evidence type="ECO:0000256" key="1">
    <source>
        <dbReference type="ARBA" id="ARBA00001946"/>
    </source>
</evidence>
<name>A0ABW6MC10_9ACTN</name>
<protein>
    <submittedName>
        <fullName evidence="12">Phosphoglucomutase (Alpha-D-glucose-1,6-bisphosphate-dependent)</fullName>
        <ecNumber evidence="12">5.4.2.2</ecNumber>
    </submittedName>
</protein>
<sequence length="546" mass="57490">MPHERAGEQARAEDLVDVARLVTAYYALHPDPAEPGQRVAFGTSGHRGSSLNTAFNEDHIAATSQAICEYRTGQGTDGPLFLGADTHALSEPAQVTALEVFAANEVTVLIDSADGYTPTPAVSHAILTHNRGRTSGLADGVVVTPSHNPPADGGFKYNPPNGGPAGSEITSWIQDRANEIIAGGMKDVRRIPYTRALAAPGTGRYDFLGTYAADLPSVLDLDAIRAAGVRIGADPLGGASVAYWGRIAEEHRLDLTVVNPLTDPTWRFMTLDWDGKIRMDCSSPYAMASLIAQRDRFDIATGNDADSDRHGIVTPDAGLMNPNHYLAVAISYLYAHREQWPADAGVGKTLVSSSMIDRVAADLGRRLVEVPVGFKWFVDGLVDGSLGFGGEESAGASFLRRDGSVWTTDKDGIILALLASEITAVTGKTPSQHYAGLTDRFGTPAYARIDAPASREEKALLAKLSPAQVTADTLAGEPVTGVLTEAPGNGAALGGIKVTTANAWFAARPSGTEDVYKIYAESFLGSDHLGQVQEEAKAVVGAALGG</sequence>
<dbReference type="InterPro" id="IPR005843">
    <property type="entry name" value="A-D-PHexomutase_C"/>
</dbReference>
<dbReference type="EC" id="5.4.2.2" evidence="12"/>
<keyword evidence="5 7" id="KW-0460">Magnesium</keyword>
<dbReference type="Gene3D" id="3.40.120.10">
    <property type="entry name" value="Alpha-D-Glucose-1,6-Bisphosphate, subunit A, domain 3"/>
    <property type="match status" value="3"/>
</dbReference>
<evidence type="ECO:0000259" key="8">
    <source>
        <dbReference type="Pfam" id="PF00408"/>
    </source>
</evidence>
<comment type="similarity">
    <text evidence="2 7">Belongs to the phosphohexose mutase family.</text>
</comment>
<feature type="domain" description="Alpha-D-phosphohexomutase C-terminal" evidence="8">
    <location>
        <begin position="493"/>
        <end position="536"/>
    </location>
</feature>
<feature type="domain" description="Alpha-D-phosphohexomutase alpha/beta/alpha" evidence="11">
    <location>
        <begin position="321"/>
        <end position="440"/>
    </location>
</feature>
<evidence type="ECO:0000256" key="7">
    <source>
        <dbReference type="RuleBase" id="RU004326"/>
    </source>
</evidence>
<accession>A0ABW6MC10</accession>
<dbReference type="InterPro" id="IPR005845">
    <property type="entry name" value="A-D-PHexomutase_a/b/a-II"/>
</dbReference>
<keyword evidence="13" id="KW-1185">Reference proteome</keyword>
<evidence type="ECO:0000313" key="13">
    <source>
        <dbReference type="Proteomes" id="UP001601303"/>
    </source>
</evidence>
<keyword evidence="6 12" id="KW-0413">Isomerase</keyword>
<dbReference type="PROSITE" id="PS00710">
    <property type="entry name" value="PGM_PMM"/>
    <property type="match status" value="1"/>
</dbReference>
<dbReference type="Gene3D" id="3.30.310.50">
    <property type="entry name" value="Alpha-D-phosphohexomutase, C-terminal domain"/>
    <property type="match status" value="1"/>
</dbReference>
<dbReference type="InterPro" id="IPR016055">
    <property type="entry name" value="A-D-PHexomutase_a/b/a-I/II/III"/>
</dbReference>
<evidence type="ECO:0000313" key="12">
    <source>
        <dbReference type="EMBL" id="MFE9603670.1"/>
    </source>
</evidence>
<evidence type="ECO:0000259" key="10">
    <source>
        <dbReference type="Pfam" id="PF02879"/>
    </source>
</evidence>
<feature type="domain" description="Alpha-D-phosphohexomutase alpha/beta/alpha" evidence="10">
    <location>
        <begin position="211"/>
        <end position="315"/>
    </location>
</feature>
<comment type="caution">
    <text evidence="12">The sequence shown here is derived from an EMBL/GenBank/DDBJ whole genome shotgun (WGS) entry which is preliminary data.</text>
</comment>
<dbReference type="Pfam" id="PF02880">
    <property type="entry name" value="PGM_PMM_III"/>
    <property type="match status" value="1"/>
</dbReference>
<dbReference type="PANTHER" id="PTHR45745:SF1">
    <property type="entry name" value="PHOSPHOGLUCOMUTASE 2B-RELATED"/>
    <property type="match status" value="1"/>
</dbReference>
<dbReference type="Pfam" id="PF00408">
    <property type="entry name" value="PGM_PMM_IV"/>
    <property type="match status" value="1"/>
</dbReference>
<dbReference type="InterPro" id="IPR005844">
    <property type="entry name" value="A-D-PHexomutase_a/b/a-I"/>
</dbReference>
<dbReference type="NCBIfam" id="TIGR01132">
    <property type="entry name" value="pgm"/>
    <property type="match status" value="1"/>
</dbReference>
<evidence type="ECO:0000256" key="5">
    <source>
        <dbReference type="ARBA" id="ARBA00022842"/>
    </source>
</evidence>
<dbReference type="CDD" id="cd05801">
    <property type="entry name" value="PGM_like3"/>
    <property type="match status" value="1"/>
</dbReference>
<dbReference type="PANTHER" id="PTHR45745">
    <property type="entry name" value="PHOSPHOMANNOMUTASE 45A"/>
    <property type="match status" value="1"/>
</dbReference>
<dbReference type="RefSeq" id="WP_388112422.1">
    <property type="nucleotide sequence ID" value="NZ_JBIAHM010000014.1"/>
</dbReference>
<dbReference type="InterPro" id="IPR005846">
    <property type="entry name" value="A-D-PHexomutase_a/b/a-III"/>
</dbReference>
<comment type="cofactor">
    <cofactor evidence="1">
        <name>Mg(2+)</name>
        <dbReference type="ChEBI" id="CHEBI:18420"/>
    </cofactor>
</comment>
<evidence type="ECO:0000256" key="4">
    <source>
        <dbReference type="ARBA" id="ARBA00022723"/>
    </source>
</evidence>
<dbReference type="Proteomes" id="UP001601303">
    <property type="component" value="Unassembled WGS sequence"/>
</dbReference>
<gene>
    <name evidence="12" type="primary">pgm</name>
    <name evidence="12" type="ORF">ACFYNQ_34555</name>
</gene>
<reference evidence="12 13" key="1">
    <citation type="submission" date="2024-10" db="EMBL/GenBank/DDBJ databases">
        <title>The Natural Products Discovery Center: Release of the First 8490 Sequenced Strains for Exploring Actinobacteria Biosynthetic Diversity.</title>
        <authorList>
            <person name="Kalkreuter E."/>
            <person name="Kautsar S.A."/>
            <person name="Yang D."/>
            <person name="Bader C.D."/>
            <person name="Teijaro C.N."/>
            <person name="Fluegel L."/>
            <person name="Davis C.M."/>
            <person name="Simpson J.R."/>
            <person name="Lauterbach L."/>
            <person name="Steele A.D."/>
            <person name="Gui C."/>
            <person name="Meng S."/>
            <person name="Li G."/>
            <person name="Viehrig K."/>
            <person name="Ye F."/>
            <person name="Su P."/>
            <person name="Kiefer A.F."/>
            <person name="Nichols A."/>
            <person name="Cepeda A.J."/>
            <person name="Yan W."/>
            <person name="Fan B."/>
            <person name="Jiang Y."/>
            <person name="Adhikari A."/>
            <person name="Zheng C.-J."/>
            <person name="Schuster L."/>
            <person name="Cowan T.M."/>
            <person name="Smanski M.J."/>
            <person name="Chevrette M.G."/>
            <person name="De Carvalho L.P.S."/>
            <person name="Shen B."/>
        </authorList>
    </citation>
    <scope>NUCLEOTIDE SEQUENCE [LARGE SCALE GENOMIC DNA]</scope>
    <source>
        <strain evidence="12 13">NPDC006488</strain>
    </source>
</reference>
<dbReference type="EMBL" id="JBIAHM010000014">
    <property type="protein sequence ID" value="MFE9603670.1"/>
    <property type="molecule type" value="Genomic_DNA"/>
</dbReference>
<dbReference type="GO" id="GO:0004614">
    <property type="term" value="F:phosphoglucomutase activity"/>
    <property type="evidence" value="ECO:0007669"/>
    <property type="project" value="UniProtKB-EC"/>
</dbReference>
<dbReference type="InterPro" id="IPR036900">
    <property type="entry name" value="A-D-PHexomutase_C_sf"/>
</dbReference>
<dbReference type="SUPFAM" id="SSF53738">
    <property type="entry name" value="Phosphoglucomutase, first 3 domains"/>
    <property type="match status" value="3"/>
</dbReference>
<evidence type="ECO:0000256" key="2">
    <source>
        <dbReference type="ARBA" id="ARBA00010231"/>
    </source>
</evidence>
<organism evidence="12 13">
    <name type="scientific">Streptomyces hokutonensis</name>
    <dbReference type="NCBI Taxonomy" id="1306990"/>
    <lineage>
        <taxon>Bacteria</taxon>
        <taxon>Bacillati</taxon>
        <taxon>Actinomycetota</taxon>
        <taxon>Actinomycetes</taxon>
        <taxon>Kitasatosporales</taxon>
        <taxon>Streptomycetaceae</taxon>
        <taxon>Streptomyces</taxon>
    </lineage>
</organism>
<evidence type="ECO:0000256" key="6">
    <source>
        <dbReference type="ARBA" id="ARBA00023235"/>
    </source>
</evidence>
<dbReference type="SUPFAM" id="SSF55957">
    <property type="entry name" value="Phosphoglucomutase, C-terminal domain"/>
    <property type="match status" value="1"/>
</dbReference>
<proteinExistence type="inferred from homology"/>
<evidence type="ECO:0000259" key="9">
    <source>
        <dbReference type="Pfam" id="PF02878"/>
    </source>
</evidence>
<evidence type="ECO:0000256" key="3">
    <source>
        <dbReference type="ARBA" id="ARBA00022553"/>
    </source>
</evidence>
<dbReference type="InterPro" id="IPR016066">
    <property type="entry name" value="A-D-PHexomutase_CS"/>
</dbReference>
<dbReference type="Pfam" id="PF02879">
    <property type="entry name" value="PGM_PMM_II"/>
    <property type="match status" value="1"/>
</dbReference>
<dbReference type="Pfam" id="PF02878">
    <property type="entry name" value="PGM_PMM_I"/>
    <property type="match status" value="1"/>
</dbReference>
<keyword evidence="3" id="KW-0597">Phosphoprotein</keyword>
<feature type="domain" description="Alpha-D-phosphohexomutase alpha/beta/alpha" evidence="9">
    <location>
        <begin position="39"/>
        <end position="180"/>
    </location>
</feature>
<evidence type="ECO:0000259" key="11">
    <source>
        <dbReference type="Pfam" id="PF02880"/>
    </source>
</evidence>
<keyword evidence="4 7" id="KW-0479">Metal-binding</keyword>
<dbReference type="InterPro" id="IPR005852">
    <property type="entry name" value="PGM_a-D-Glc-sp"/>
</dbReference>